<keyword evidence="4" id="KW-0597">Phosphoprotein</keyword>
<evidence type="ECO:0000259" key="12">
    <source>
        <dbReference type="Pfam" id="PF19675"/>
    </source>
</evidence>
<keyword evidence="6" id="KW-0238">DNA-binding</keyword>
<dbReference type="CDD" id="cd20704">
    <property type="entry name" value="Orc3"/>
    <property type="match status" value="2"/>
</dbReference>
<evidence type="ECO:0000256" key="1">
    <source>
        <dbReference type="ARBA" id="ARBA00004123"/>
    </source>
</evidence>
<dbReference type="EMBL" id="MVBO01000138">
    <property type="protein sequence ID" value="OZJ02637.1"/>
    <property type="molecule type" value="Genomic_DNA"/>
</dbReference>
<dbReference type="Pfam" id="PF07034">
    <property type="entry name" value="ORC3_N"/>
    <property type="match status" value="1"/>
</dbReference>
<evidence type="ECO:0000256" key="2">
    <source>
        <dbReference type="ARBA" id="ARBA00010977"/>
    </source>
</evidence>
<keyword evidence="14" id="KW-1185">Reference proteome</keyword>
<proteinExistence type="inferred from homology"/>
<sequence length="744" mass="85271">MAEVQDSVSEACFLLLPAGKSRNAQGLSHDIPFQALLDGTESRAACRLRQEYFEETWNEVDSILSKISLQVNEKALNELEFFTQFDTRVHSEALRIESIELPTGLVFTGLNMADHQSFFSQLHNKLRSATDSAMRKPLVARLTSAQSSHLKAMLKSMIKQFMDQDVTMRDSGAKDDVNTTSANATEIKINSSDMQILALWYAFLTSSMRAESKPRLVVIVEDFECFEVQVIEDFITICSSYRDSLPFILLFGVATTTDIVHQTLNQSVLCLLNVRQFRLQQAEVWLENLIDQLLIRPTNIKLGPQMYRYILDQFFLHNLSTTTVVSNIKYFLMHHFYGNPLSVFSRCRTKQDLEPLRAAGALTPYVLNLLRMQQSCQRLISNEMDDSPQQALELLTSDALLLDKLCESLRRVEEYHQRFWLAFEILKAVQSCFLDHPSVCRSPRVLYLDALEGGLGSSNTCKWLLSLLRKCTFSKLLECLESIQAHIRNTVSGATLPQETSDVQGQLQMHIESIKADMNKASEESTTKVEDIGQAAGKAPLKRPPPSELPLLEEGRQTNTAKKARLQRPKKLRKWTTLDHLEAKKSSVLDWLANLWREHLQQYSNMPMHEIVYYSNAKLLQRTFSAQPRASIQTALSHPQHYIRCHCCHHHAEDPSNWLPYRILSGEDDICIAYRLYLECGRLINMFDWFTAFKAVLGHGHESKDERRIQARFISSVAELQYMGFIKYTNRKTDHVMRLTWGNI</sequence>
<evidence type="ECO:0000256" key="9">
    <source>
        <dbReference type="ARBA" id="ARBA00045241"/>
    </source>
</evidence>
<dbReference type="GO" id="GO:0031261">
    <property type="term" value="C:DNA replication preinitiation complex"/>
    <property type="evidence" value="ECO:0007669"/>
    <property type="project" value="TreeGrafter"/>
</dbReference>
<evidence type="ECO:0000256" key="6">
    <source>
        <dbReference type="ARBA" id="ARBA00023125"/>
    </source>
</evidence>
<evidence type="ECO:0000256" key="7">
    <source>
        <dbReference type="ARBA" id="ARBA00023242"/>
    </source>
</evidence>
<feature type="domain" description="Origin recognition complex subunit 3 N-terminal" evidence="10">
    <location>
        <begin position="5"/>
        <end position="344"/>
    </location>
</feature>
<comment type="subcellular location">
    <subcellularLocation>
        <location evidence="1">Nucleus</location>
    </subcellularLocation>
</comment>
<evidence type="ECO:0000256" key="4">
    <source>
        <dbReference type="ARBA" id="ARBA00022553"/>
    </source>
</evidence>
<dbReference type="GO" id="GO:0006270">
    <property type="term" value="P:DNA replication initiation"/>
    <property type="evidence" value="ECO:0007669"/>
    <property type="project" value="TreeGrafter"/>
</dbReference>
<dbReference type="Pfam" id="PF19675">
    <property type="entry name" value="ORC3_ins"/>
    <property type="match status" value="1"/>
</dbReference>
<dbReference type="InterPro" id="IPR040855">
    <property type="entry name" value="ORC_WH_C"/>
</dbReference>
<comment type="caution">
    <text evidence="13">The sequence shown here is derived from an EMBL/GenBank/DDBJ whole genome shotgun (WGS) entry which is preliminary data.</text>
</comment>
<dbReference type="PANTHER" id="PTHR12748">
    <property type="entry name" value="ORIGIN RECOGNITION COMPLEX SUBUNIT 3"/>
    <property type="match status" value="1"/>
</dbReference>
<dbReference type="GO" id="GO:0005656">
    <property type="term" value="C:nuclear pre-replicative complex"/>
    <property type="evidence" value="ECO:0007669"/>
    <property type="project" value="TreeGrafter"/>
</dbReference>
<dbReference type="GO" id="GO:0003688">
    <property type="term" value="F:DNA replication origin binding"/>
    <property type="evidence" value="ECO:0007669"/>
    <property type="project" value="TreeGrafter"/>
</dbReference>
<dbReference type="AlphaFoldDB" id="A0A261XWA5"/>
<name>A0A261XWA5_9FUNG</name>
<feature type="domain" description="Origin recognition complex subunit 3 winged helix C-terminal" evidence="11">
    <location>
        <begin position="629"/>
        <end position="741"/>
    </location>
</feature>
<dbReference type="InterPro" id="IPR045663">
    <property type="entry name" value="ORC3_ins"/>
</dbReference>
<evidence type="ECO:0000259" key="10">
    <source>
        <dbReference type="Pfam" id="PF07034"/>
    </source>
</evidence>
<dbReference type="GO" id="GO:0005664">
    <property type="term" value="C:nuclear origin of replication recognition complex"/>
    <property type="evidence" value="ECO:0007669"/>
    <property type="project" value="InterPro"/>
</dbReference>
<dbReference type="Pfam" id="PF18137">
    <property type="entry name" value="WHD_ORC"/>
    <property type="match status" value="1"/>
</dbReference>
<feature type="domain" description="Origin recognition complex subunit 3 insertion" evidence="12">
    <location>
        <begin position="370"/>
        <end position="617"/>
    </location>
</feature>
<comment type="subunit">
    <text evidence="8">Component of ORC, a complex composed of at least 6 subunits: ORC1, ORC2, ORC3, ORC4, ORC5 and ORC6. ORC is regulated in a cell-cycle dependent manner. It is sequentially assembled at the exit from anaphase of mitosis and disassembled as cells enter S phase.</text>
</comment>
<dbReference type="OrthoDB" id="10265211at2759"/>
<evidence type="ECO:0000256" key="5">
    <source>
        <dbReference type="ARBA" id="ARBA00022705"/>
    </source>
</evidence>
<evidence type="ECO:0000259" key="11">
    <source>
        <dbReference type="Pfam" id="PF18137"/>
    </source>
</evidence>
<dbReference type="InterPro" id="IPR020795">
    <property type="entry name" value="ORC3"/>
</dbReference>
<protein>
    <recommendedName>
        <fullName evidence="3">Origin recognition complex subunit 3</fullName>
    </recommendedName>
</protein>
<comment type="similarity">
    <text evidence="2">Belongs to the ORC3 family.</text>
</comment>
<accession>A0A261XWA5</accession>
<organism evidence="13 14">
    <name type="scientific">Bifiguratus adelaidae</name>
    <dbReference type="NCBI Taxonomy" id="1938954"/>
    <lineage>
        <taxon>Eukaryota</taxon>
        <taxon>Fungi</taxon>
        <taxon>Fungi incertae sedis</taxon>
        <taxon>Mucoromycota</taxon>
        <taxon>Mucoromycotina</taxon>
        <taxon>Endogonomycetes</taxon>
        <taxon>Endogonales</taxon>
        <taxon>Endogonales incertae sedis</taxon>
        <taxon>Bifiguratus</taxon>
    </lineage>
</organism>
<gene>
    <name evidence="13" type="ORF">BZG36_04165</name>
</gene>
<dbReference type="PANTHER" id="PTHR12748:SF0">
    <property type="entry name" value="ORIGIN RECOGNITION COMPLEX SUBUNIT 3"/>
    <property type="match status" value="1"/>
</dbReference>
<evidence type="ECO:0000313" key="14">
    <source>
        <dbReference type="Proteomes" id="UP000242875"/>
    </source>
</evidence>
<comment type="function">
    <text evidence="9">Component of the origin recognition complex (ORC) that binds origins of replication. DNA-binding is ATP-dependent. The specific DNA sequences that define origins of replication have not been identified yet. ORC is required to assemble the pre-replication complex necessary to initiate DNA replication. Binds histone H3 and H4 trimethylation marks H3K9me3, H3K27me3 and H4K20me3.</text>
</comment>
<evidence type="ECO:0000256" key="3">
    <source>
        <dbReference type="ARBA" id="ARBA00019085"/>
    </source>
</evidence>
<dbReference type="Proteomes" id="UP000242875">
    <property type="component" value="Unassembled WGS sequence"/>
</dbReference>
<evidence type="ECO:0000256" key="8">
    <source>
        <dbReference type="ARBA" id="ARBA00026084"/>
    </source>
</evidence>
<keyword evidence="5" id="KW-0235">DNA replication</keyword>
<reference evidence="13 14" key="1">
    <citation type="journal article" date="2017" name="Mycologia">
        <title>Bifiguratus adelaidae, gen. et sp. nov., a new member of Mucoromycotina in endophytic and soil-dwelling habitats.</title>
        <authorList>
            <person name="Torres-Cruz T.J."/>
            <person name="Billingsley Tobias T.L."/>
            <person name="Almatruk M."/>
            <person name="Hesse C."/>
            <person name="Kuske C.R."/>
            <person name="Desiro A."/>
            <person name="Benucci G.M."/>
            <person name="Bonito G."/>
            <person name="Stajich J.E."/>
            <person name="Dunlap C."/>
            <person name="Arnold A.E."/>
            <person name="Porras-Alfaro A."/>
        </authorList>
    </citation>
    <scope>NUCLEOTIDE SEQUENCE [LARGE SCALE GENOMIC DNA]</scope>
    <source>
        <strain evidence="13 14">AZ0501</strain>
    </source>
</reference>
<dbReference type="InterPro" id="IPR045667">
    <property type="entry name" value="ORC3_N"/>
</dbReference>
<keyword evidence="7" id="KW-0539">Nucleus</keyword>
<evidence type="ECO:0000313" key="13">
    <source>
        <dbReference type="EMBL" id="OZJ02637.1"/>
    </source>
</evidence>